<sequence>MFKLGVYACLGLFVGWVLLLILQLWFSFIEAELFFKITLTMAGLFVIILAALLVCSQYFSEKKMKDDGFIN</sequence>
<reference evidence="2 4" key="1">
    <citation type="submission" date="2014-12" db="EMBL/GenBank/DDBJ databases">
        <title>Genome sequence of Morococcus cerebrosus.</title>
        <authorList>
            <person name="Shin S.-K."/>
            <person name="Yi H."/>
        </authorList>
    </citation>
    <scope>NUCLEOTIDE SEQUENCE [LARGE SCALE GENOMIC DNA]</scope>
    <source>
        <strain evidence="2 4">CIP 81.93</strain>
    </source>
</reference>
<dbReference type="AlphaFoldDB" id="A0A0C1GK36"/>
<dbReference type="EMBL" id="CP094242">
    <property type="protein sequence ID" value="UNV87522.1"/>
    <property type="molecule type" value="Genomic_DNA"/>
</dbReference>
<evidence type="ECO:0000313" key="3">
    <source>
        <dbReference type="EMBL" id="UNV87522.1"/>
    </source>
</evidence>
<evidence type="ECO:0000256" key="1">
    <source>
        <dbReference type="SAM" id="Phobius"/>
    </source>
</evidence>
<keyword evidence="5" id="KW-1185">Reference proteome</keyword>
<evidence type="ECO:0000313" key="5">
    <source>
        <dbReference type="Proteomes" id="UP000829504"/>
    </source>
</evidence>
<evidence type="ECO:0000313" key="2">
    <source>
        <dbReference type="EMBL" id="KIC06830.1"/>
    </source>
</evidence>
<dbReference type="EMBL" id="JUFZ01000083">
    <property type="protein sequence ID" value="KIC06830.1"/>
    <property type="molecule type" value="Genomic_DNA"/>
</dbReference>
<keyword evidence="1" id="KW-1133">Transmembrane helix</keyword>
<evidence type="ECO:0000313" key="4">
    <source>
        <dbReference type="Proteomes" id="UP000031390"/>
    </source>
</evidence>
<dbReference type="RefSeq" id="WP_003677014.1">
    <property type="nucleotide sequence ID" value="NZ_CP094242.1"/>
</dbReference>
<reference evidence="3 5" key="2">
    <citation type="submission" date="2022-03" db="EMBL/GenBank/DDBJ databases">
        <title>Genome sequencing of Morococcus cerebrosus.</title>
        <authorList>
            <person name="Baek M.-G."/>
            <person name="Yi H."/>
        </authorList>
    </citation>
    <scope>NUCLEOTIDE SEQUENCE [LARGE SCALE GENOMIC DNA]</scope>
    <source>
        <strain evidence="3 5">CIP 81.93</strain>
    </source>
</reference>
<gene>
    <name evidence="2" type="ORF">MCC93_17940</name>
    <name evidence="3" type="ORF">MON37_00795</name>
</gene>
<feature type="transmembrane region" description="Helical" evidence="1">
    <location>
        <begin position="34"/>
        <end position="55"/>
    </location>
</feature>
<organism evidence="2 4">
    <name type="scientific">Morococcus cerebrosus</name>
    <dbReference type="NCBI Taxonomy" id="1056807"/>
    <lineage>
        <taxon>Bacteria</taxon>
        <taxon>Pseudomonadati</taxon>
        <taxon>Pseudomonadota</taxon>
        <taxon>Betaproteobacteria</taxon>
        <taxon>Neisseriales</taxon>
        <taxon>Neisseriaceae</taxon>
        <taxon>Morococcus</taxon>
    </lineage>
</organism>
<keyword evidence="1" id="KW-0472">Membrane</keyword>
<accession>A0A0C1GK36</accession>
<dbReference type="Proteomes" id="UP000829504">
    <property type="component" value="Chromosome"/>
</dbReference>
<protein>
    <submittedName>
        <fullName evidence="2">Membrane protein</fullName>
    </submittedName>
</protein>
<dbReference type="PATRIC" id="fig|1056807.3.peg.1721"/>
<dbReference type="Proteomes" id="UP000031390">
    <property type="component" value="Unassembled WGS sequence"/>
</dbReference>
<name>A0A0C1GK36_9NEIS</name>
<proteinExistence type="predicted"/>
<keyword evidence="1" id="KW-0812">Transmembrane</keyword>
<feature type="transmembrane region" description="Helical" evidence="1">
    <location>
        <begin position="7"/>
        <end position="28"/>
    </location>
</feature>